<name>A0AAD3SJV8_NEPGR</name>
<proteinExistence type="predicted"/>
<reference evidence="2" key="1">
    <citation type="submission" date="2023-05" db="EMBL/GenBank/DDBJ databases">
        <title>Nepenthes gracilis genome sequencing.</title>
        <authorList>
            <person name="Fukushima K."/>
        </authorList>
    </citation>
    <scope>NUCLEOTIDE SEQUENCE</scope>
    <source>
        <strain evidence="2">SING2019-196</strain>
    </source>
</reference>
<dbReference type="Proteomes" id="UP001279734">
    <property type="component" value="Unassembled WGS sequence"/>
</dbReference>
<protein>
    <submittedName>
        <fullName evidence="2">Uncharacterized protein</fullName>
    </submittedName>
</protein>
<accession>A0AAD3SJV8</accession>
<dbReference type="EMBL" id="BSYO01000011">
    <property type="protein sequence ID" value="GMH11666.1"/>
    <property type="molecule type" value="Genomic_DNA"/>
</dbReference>
<sequence length="192" mass="20368">MSATSVELPSEVEDLVGPKNPDACGSRVKPVSPGHSHYNVTDEVIVTNKVSIVPQLSQICQDESVCTVAVQNDLVIPSSGVNADISLSIAPGKPICNEDMASNPASIGSLSEYPCSNEPESGPPGRSTRSRTSKGPAERGSSSDGSGSLGDHDADVWGWTCTLKPVARQILRPMQLEDFGRLRLNWLQLQPC</sequence>
<feature type="region of interest" description="Disordered" evidence="1">
    <location>
        <begin position="107"/>
        <end position="149"/>
    </location>
</feature>
<organism evidence="2 3">
    <name type="scientific">Nepenthes gracilis</name>
    <name type="common">Slender pitcher plant</name>
    <dbReference type="NCBI Taxonomy" id="150966"/>
    <lineage>
        <taxon>Eukaryota</taxon>
        <taxon>Viridiplantae</taxon>
        <taxon>Streptophyta</taxon>
        <taxon>Embryophyta</taxon>
        <taxon>Tracheophyta</taxon>
        <taxon>Spermatophyta</taxon>
        <taxon>Magnoliopsida</taxon>
        <taxon>eudicotyledons</taxon>
        <taxon>Gunneridae</taxon>
        <taxon>Pentapetalae</taxon>
        <taxon>Caryophyllales</taxon>
        <taxon>Nepenthaceae</taxon>
        <taxon>Nepenthes</taxon>
    </lineage>
</organism>
<evidence type="ECO:0000256" key="1">
    <source>
        <dbReference type="SAM" id="MobiDB-lite"/>
    </source>
</evidence>
<dbReference type="AlphaFoldDB" id="A0AAD3SJV8"/>
<evidence type="ECO:0000313" key="2">
    <source>
        <dbReference type="EMBL" id="GMH11666.1"/>
    </source>
</evidence>
<keyword evidence="3" id="KW-1185">Reference proteome</keyword>
<gene>
    <name evidence="2" type="ORF">Nepgr_013507</name>
</gene>
<feature type="region of interest" description="Disordered" evidence="1">
    <location>
        <begin position="1"/>
        <end position="23"/>
    </location>
</feature>
<evidence type="ECO:0000313" key="3">
    <source>
        <dbReference type="Proteomes" id="UP001279734"/>
    </source>
</evidence>
<comment type="caution">
    <text evidence="2">The sequence shown here is derived from an EMBL/GenBank/DDBJ whole genome shotgun (WGS) entry which is preliminary data.</text>
</comment>